<gene>
    <name evidence="1" type="ORF">ACX27_02700</name>
</gene>
<keyword evidence="2" id="KW-1185">Reference proteome</keyword>
<proteinExistence type="predicted"/>
<dbReference type="RefSeq" id="WP_062288072.1">
    <property type="nucleotide sequence ID" value="NZ_CP012036.1"/>
</dbReference>
<name>A0A0M5MGM7_9NOSO</name>
<reference evidence="2" key="1">
    <citation type="submission" date="2015-07" db="EMBL/GenBank/DDBJ databases">
        <title>Genome Of Nitrogen-Fixing Cyanobacterium Nostoc piscinale CENA21 From Solimoes/Amazon River Floodplain Sediments And Comparative Genomics To Uncover Biosynthetic Natural Products Potential.</title>
        <authorList>
            <person name="Leao T.F."/>
            <person name="Leao P.N."/>
            <person name="Guimaraes P.I."/>
            <person name="de Melo A.G.C."/>
            <person name="Ramos R.T.J."/>
            <person name="Silva A."/>
            <person name="Fiore M.F."/>
            <person name="Schneider M.P.C."/>
        </authorList>
    </citation>
    <scope>NUCLEOTIDE SEQUENCE [LARGE SCALE GENOMIC DNA]</scope>
    <source>
        <strain evidence="2">CENA21</strain>
    </source>
</reference>
<sequence>MAKIFSSDVSIEIDGRIYKGQYTITGTSLTVSSIYGSESTFKSPASLQYNETIAQIVLQGIVENYLRQKKISKK</sequence>
<dbReference type="PATRIC" id="fig|224013.5.peg.653"/>
<dbReference type="AlphaFoldDB" id="A0A0M5MGM7"/>
<dbReference type="Proteomes" id="UP000062645">
    <property type="component" value="Chromosome"/>
</dbReference>
<evidence type="ECO:0000313" key="2">
    <source>
        <dbReference type="Proteomes" id="UP000062645"/>
    </source>
</evidence>
<dbReference type="KEGG" id="npz:ACX27_02700"/>
<reference evidence="1 2" key="2">
    <citation type="journal article" date="2016" name="Genome Announc.">
        <title>Draft Genome Sequence of the N2-Fixing Cyanobacterium Nostoc piscinale CENA21, Isolated from the Brazilian Amazon Floodplain.</title>
        <authorList>
            <person name="Leao T."/>
            <person name="Guimaraes P.I."/>
            <person name="de Melo A.G."/>
            <person name="Ramos R.T."/>
            <person name="Leao P.N."/>
            <person name="Silva A."/>
            <person name="Fiore M.F."/>
            <person name="Schneider M.P."/>
        </authorList>
    </citation>
    <scope>NUCLEOTIDE SEQUENCE [LARGE SCALE GENOMIC DNA]</scope>
    <source>
        <strain evidence="1 2">CENA21</strain>
    </source>
</reference>
<dbReference type="EMBL" id="CP012036">
    <property type="protein sequence ID" value="ALF52005.1"/>
    <property type="molecule type" value="Genomic_DNA"/>
</dbReference>
<organism evidence="1 2">
    <name type="scientific">Nostoc piscinale CENA21</name>
    <dbReference type="NCBI Taxonomy" id="224013"/>
    <lineage>
        <taxon>Bacteria</taxon>
        <taxon>Bacillati</taxon>
        <taxon>Cyanobacteriota</taxon>
        <taxon>Cyanophyceae</taxon>
        <taxon>Nostocales</taxon>
        <taxon>Nostocaceae</taxon>
        <taxon>Nostoc</taxon>
    </lineage>
</organism>
<protein>
    <submittedName>
        <fullName evidence="1">Uncharacterized protein</fullName>
    </submittedName>
</protein>
<evidence type="ECO:0000313" key="1">
    <source>
        <dbReference type="EMBL" id="ALF52005.1"/>
    </source>
</evidence>
<accession>A0A0M5MGM7</accession>